<dbReference type="Proteomes" id="UP001152755">
    <property type="component" value="Unassembled WGS sequence"/>
</dbReference>
<comment type="caution">
    <text evidence="2">The sequence shown here is derived from an EMBL/GenBank/DDBJ whole genome shotgun (WGS) entry which is preliminary data.</text>
</comment>
<dbReference type="Pfam" id="PF26059">
    <property type="entry name" value="DUF8020"/>
    <property type="match status" value="1"/>
</dbReference>
<reference evidence="2" key="1">
    <citation type="submission" date="2022-08" db="EMBL/GenBank/DDBJ databases">
        <title>Genome analysis of Corynebacteriales strain.</title>
        <authorList>
            <person name="Lee S.D."/>
        </authorList>
    </citation>
    <scope>NUCLEOTIDE SEQUENCE</scope>
    <source>
        <strain evidence="2">D3-21</strain>
    </source>
</reference>
<accession>A0A9X4LZ52</accession>
<sequence length="187" mass="18835">MSVLTIAAMGVGAGTAYGAPAPPPTGPSVIHYETSVTPNEVVQTVLDSGTFKVEAGGHTVDIVDNAGDTLVRLPMAYKVADTVLPISPSVTNGGRTLLLTPGVQPVAGDINGAYQNLINQWEKGWVNGGSQEAGAGAIIGAVVGCVFFLFIGCIPGAAIGGTIGGINGTSNANPDFQPALFNLLAQF</sequence>
<evidence type="ECO:0000259" key="1">
    <source>
        <dbReference type="Pfam" id="PF26059"/>
    </source>
</evidence>
<proteinExistence type="predicted"/>
<dbReference type="RefSeq" id="WP_332518965.1">
    <property type="nucleotide sequence ID" value="NZ_JANRHA010000001.1"/>
</dbReference>
<name>A0A9X4LZ52_9ACTN</name>
<gene>
    <name evidence="2" type="ORF">NVS88_01260</name>
</gene>
<organism evidence="2 3">
    <name type="scientific">Speluncibacter jeojiensis</name>
    <dbReference type="NCBI Taxonomy" id="2710754"/>
    <lineage>
        <taxon>Bacteria</taxon>
        <taxon>Bacillati</taxon>
        <taxon>Actinomycetota</taxon>
        <taxon>Actinomycetes</taxon>
        <taxon>Mycobacteriales</taxon>
        <taxon>Speluncibacteraceae</taxon>
        <taxon>Speluncibacter</taxon>
    </lineage>
</organism>
<feature type="domain" description="DUF8020" evidence="1">
    <location>
        <begin position="30"/>
        <end position="101"/>
    </location>
</feature>
<keyword evidence="3" id="KW-1185">Reference proteome</keyword>
<dbReference type="AlphaFoldDB" id="A0A9X4LZ52"/>
<protein>
    <recommendedName>
        <fullName evidence="1">DUF8020 domain-containing protein</fullName>
    </recommendedName>
</protein>
<evidence type="ECO:0000313" key="2">
    <source>
        <dbReference type="EMBL" id="MDG3013182.1"/>
    </source>
</evidence>
<dbReference type="EMBL" id="JANRHA010000001">
    <property type="protein sequence ID" value="MDG3013182.1"/>
    <property type="molecule type" value="Genomic_DNA"/>
</dbReference>
<evidence type="ECO:0000313" key="3">
    <source>
        <dbReference type="Proteomes" id="UP001152755"/>
    </source>
</evidence>
<dbReference type="InterPro" id="IPR058333">
    <property type="entry name" value="DUF8020"/>
</dbReference>